<dbReference type="InterPro" id="IPR038709">
    <property type="entry name" value="RpoN_core-bd_sf"/>
</dbReference>
<dbReference type="PIRSF" id="PIRSF000774">
    <property type="entry name" value="RpoN"/>
    <property type="match status" value="1"/>
</dbReference>
<name>A0A7C4KJM2_9CHLR</name>
<dbReference type="GO" id="GO:0016987">
    <property type="term" value="F:sigma factor activity"/>
    <property type="evidence" value="ECO:0007669"/>
    <property type="project" value="UniProtKB-KW"/>
</dbReference>
<keyword evidence="7" id="KW-0238">DNA-binding</keyword>
<dbReference type="PROSITE" id="PS00718">
    <property type="entry name" value="SIGMA54_2"/>
    <property type="match status" value="1"/>
</dbReference>
<evidence type="ECO:0000256" key="2">
    <source>
        <dbReference type="ARBA" id="ARBA00022478"/>
    </source>
</evidence>
<dbReference type="GO" id="GO:0006352">
    <property type="term" value="P:DNA-templated transcription initiation"/>
    <property type="evidence" value="ECO:0007669"/>
    <property type="project" value="InterPro"/>
</dbReference>
<dbReference type="PANTHER" id="PTHR32248">
    <property type="entry name" value="RNA POLYMERASE SIGMA-54 FACTOR"/>
    <property type="match status" value="1"/>
</dbReference>
<dbReference type="Pfam" id="PF00309">
    <property type="entry name" value="Sigma54_AID"/>
    <property type="match status" value="1"/>
</dbReference>
<dbReference type="GO" id="GO:0001216">
    <property type="term" value="F:DNA-binding transcription activator activity"/>
    <property type="evidence" value="ECO:0007669"/>
    <property type="project" value="InterPro"/>
</dbReference>
<evidence type="ECO:0000256" key="4">
    <source>
        <dbReference type="ARBA" id="ARBA00022695"/>
    </source>
</evidence>
<evidence type="ECO:0000259" key="10">
    <source>
        <dbReference type="Pfam" id="PF04963"/>
    </source>
</evidence>
<evidence type="ECO:0000259" key="9">
    <source>
        <dbReference type="Pfam" id="PF04552"/>
    </source>
</evidence>
<dbReference type="GO" id="GO:0016779">
    <property type="term" value="F:nucleotidyltransferase activity"/>
    <property type="evidence" value="ECO:0007669"/>
    <property type="project" value="UniProtKB-KW"/>
</dbReference>
<gene>
    <name evidence="11" type="ORF">ENT37_08410</name>
</gene>
<dbReference type="GO" id="GO:0003677">
    <property type="term" value="F:DNA binding"/>
    <property type="evidence" value="ECO:0007669"/>
    <property type="project" value="UniProtKB-KW"/>
</dbReference>
<dbReference type="InterPro" id="IPR007046">
    <property type="entry name" value="RNA_pol_sigma_54_core-bd"/>
</dbReference>
<dbReference type="Gene3D" id="1.10.10.60">
    <property type="entry name" value="Homeodomain-like"/>
    <property type="match status" value="1"/>
</dbReference>
<evidence type="ECO:0000256" key="3">
    <source>
        <dbReference type="ARBA" id="ARBA00022679"/>
    </source>
</evidence>
<accession>A0A7C4KJM2</accession>
<reference evidence="11" key="1">
    <citation type="journal article" date="2020" name="mSystems">
        <title>Genome- and Community-Level Interaction Insights into Carbon Utilization and Element Cycling Functions of Hydrothermarchaeota in Hydrothermal Sediment.</title>
        <authorList>
            <person name="Zhou Z."/>
            <person name="Liu Y."/>
            <person name="Xu W."/>
            <person name="Pan J."/>
            <person name="Luo Z.H."/>
            <person name="Li M."/>
        </authorList>
    </citation>
    <scope>NUCLEOTIDE SEQUENCE [LARGE SCALE GENOMIC DNA]</scope>
    <source>
        <strain evidence="11">SpSt-573</strain>
    </source>
</reference>
<keyword evidence="6" id="KW-0731">Sigma factor</keyword>
<evidence type="ECO:0000256" key="5">
    <source>
        <dbReference type="ARBA" id="ARBA00023015"/>
    </source>
</evidence>
<dbReference type="PANTHER" id="PTHR32248:SF4">
    <property type="entry name" value="RNA POLYMERASE SIGMA-54 FACTOR"/>
    <property type="match status" value="1"/>
</dbReference>
<evidence type="ECO:0000256" key="7">
    <source>
        <dbReference type="ARBA" id="ARBA00023125"/>
    </source>
</evidence>
<comment type="caution">
    <text evidence="11">The sequence shown here is derived from an EMBL/GenBank/DDBJ whole genome shotgun (WGS) entry which is preliminary data.</text>
</comment>
<protein>
    <recommendedName>
        <fullName evidence="12">RNA polymerase sigma-54 factor</fullName>
    </recommendedName>
</protein>
<comment type="similarity">
    <text evidence="1">Belongs to the sigma-54 factor family.</text>
</comment>
<organism evidence="11">
    <name type="scientific">Anaerolinea thermolimosa</name>
    <dbReference type="NCBI Taxonomy" id="229919"/>
    <lineage>
        <taxon>Bacteria</taxon>
        <taxon>Bacillati</taxon>
        <taxon>Chloroflexota</taxon>
        <taxon>Anaerolineae</taxon>
        <taxon>Anaerolineales</taxon>
        <taxon>Anaerolineaceae</taxon>
        <taxon>Anaerolinea</taxon>
    </lineage>
</organism>
<dbReference type="Pfam" id="PF04963">
    <property type="entry name" value="Sigma54_CBD"/>
    <property type="match status" value="1"/>
</dbReference>
<keyword evidence="5" id="KW-0805">Transcription regulation</keyword>
<dbReference type="InterPro" id="IPR007634">
    <property type="entry name" value="RNA_pol_sigma_54_DNA-bd"/>
</dbReference>
<keyword evidence="3" id="KW-0808">Transferase</keyword>
<dbReference type="Pfam" id="PF04552">
    <property type="entry name" value="Sigma54_DBD"/>
    <property type="match status" value="1"/>
</dbReference>
<dbReference type="GO" id="GO:0000428">
    <property type="term" value="C:DNA-directed RNA polymerase complex"/>
    <property type="evidence" value="ECO:0007669"/>
    <property type="project" value="UniProtKB-KW"/>
</dbReference>
<feature type="domain" description="RNA polymerase sigma factor 54 core-binding" evidence="10">
    <location>
        <begin position="111"/>
        <end position="283"/>
    </location>
</feature>
<dbReference type="InterPro" id="IPR000394">
    <property type="entry name" value="RNA_pol_sigma_54"/>
</dbReference>
<dbReference type="Gene3D" id="1.10.10.1330">
    <property type="entry name" value="RNA polymerase sigma-54 factor, core-binding domain"/>
    <property type="match status" value="1"/>
</dbReference>
<evidence type="ECO:0008006" key="12">
    <source>
        <dbReference type="Google" id="ProtNLM"/>
    </source>
</evidence>
<evidence type="ECO:0000256" key="6">
    <source>
        <dbReference type="ARBA" id="ARBA00023082"/>
    </source>
</evidence>
<evidence type="ECO:0000256" key="1">
    <source>
        <dbReference type="ARBA" id="ARBA00008798"/>
    </source>
</evidence>
<proteinExistence type="inferred from homology"/>
<dbReference type="PRINTS" id="PR00045">
    <property type="entry name" value="SIGMA54FCT"/>
</dbReference>
<keyword evidence="2" id="KW-0240">DNA-directed RNA polymerase</keyword>
<evidence type="ECO:0000256" key="8">
    <source>
        <dbReference type="ARBA" id="ARBA00023163"/>
    </source>
</evidence>
<keyword evidence="8" id="KW-0804">Transcription</keyword>
<sequence>MFQHLPVHTIRPLTTAHLAQTMTLLSLTSGELQQQIEAELASNPALELVDEIRCPTCRRLLRNGGVCPVCSRPSLKNEDDPIVFVSTREVVSGFGDVEEKDDYEDAGSASIEDLATYVFRQVAPDVSVEDRGIAAFLLTHLDEDGLLTVSLEEVAAYLHVPLTRVHGVQKIIQRADPLGVGSCSTTEALLAQVDVLRETRHVPANLERVIREGMDFLSRRQYHELAKSLGMADDAVRECARFIGENLNPFPGRSSWGDVREPSGPQTQIFYRPDIIINRLTNEPDSQLVVEILFPLWGTLRVNPLFKQAIHQAEDENRDNMKEDLERASLFIKCLQQRNHTMQRLMAQIATLQRDFILYGEKYLRPITRAYLAKVLGVHESTISRAVANKSVQLPNRKIIPLADFFDRSLSARMVLKELIHQEARPLSDSELVQLLAERGYEVARRTVAKYRAMEGILPANLRRTG</sequence>
<feature type="domain" description="RNA polymerase sigma factor 54 DNA-binding" evidence="9">
    <location>
        <begin position="321"/>
        <end position="464"/>
    </location>
</feature>
<evidence type="ECO:0000313" key="11">
    <source>
        <dbReference type="EMBL" id="HGS21879.1"/>
    </source>
</evidence>
<keyword evidence="4" id="KW-0548">Nucleotidyltransferase</keyword>
<dbReference type="PROSITE" id="PS50044">
    <property type="entry name" value="SIGMA54_3"/>
    <property type="match status" value="1"/>
</dbReference>
<dbReference type="EMBL" id="DSYK01000416">
    <property type="protein sequence ID" value="HGS21879.1"/>
    <property type="molecule type" value="Genomic_DNA"/>
</dbReference>
<dbReference type="AlphaFoldDB" id="A0A7C4KJM2"/>